<dbReference type="RefSeq" id="YP_009214645.1">
    <property type="nucleotide sequence ID" value="NC_028962.1"/>
</dbReference>
<protein>
    <submittedName>
        <fullName evidence="1">Uncharacterized protein</fullName>
    </submittedName>
</protein>
<reference evidence="1 2" key="1">
    <citation type="journal article" date="2015" name="Appl. Environ. Microbiol.">
        <title>Two Phages, phiIPLA-RODI and phiIPLA-C1C, Lyse Mono- and Dual-Species Staphylococcal Biofilms.</title>
        <authorList>
            <person name="Gutierrez D."/>
            <person name="Vandenheuvel D."/>
            <person name="Martinez B."/>
            <person name="Rodriguez A."/>
            <person name="Lavigne R."/>
            <person name="Garcia P."/>
        </authorList>
    </citation>
    <scope>NUCLEOTIDE SEQUENCE [LARGE SCALE GENOMIC DNA]</scope>
</reference>
<proteinExistence type="predicted"/>
<dbReference type="GeneID" id="26641062"/>
<dbReference type="Proteomes" id="UP000032689">
    <property type="component" value="Segment"/>
</dbReference>
<evidence type="ECO:0000313" key="2">
    <source>
        <dbReference type="Proteomes" id="UP000032689"/>
    </source>
</evidence>
<keyword evidence="2" id="KW-1185">Reference proteome</keyword>
<organism evidence="1 2">
    <name type="scientific">Staphylococcus phage vB_SepM_ phiIPLA-C1C</name>
    <dbReference type="NCBI Taxonomy" id="1572704"/>
    <lineage>
        <taxon>Viruses</taxon>
        <taxon>Duplodnaviria</taxon>
        <taxon>Heunggongvirae</taxon>
        <taxon>Uroviricota</taxon>
        <taxon>Caudoviricetes</taxon>
        <taxon>Herelleviridae</taxon>
        <taxon>Twortvirinae</taxon>
        <taxon>Sepunavirus</taxon>
        <taxon>Sepunavirus IPLAC1C</taxon>
    </lineage>
</organism>
<sequence length="62" mass="7333">MKNLFKVFLDNYEVFVVANNDKEAENHCFKFLDFNKISISKVKQVKSDDIYPYFVRGKSYAS</sequence>
<dbReference type="OrthoDB" id="22357at10239"/>
<dbReference type="KEGG" id="vg:26641062"/>
<evidence type="ECO:0000313" key="1">
    <source>
        <dbReference type="EMBL" id="AJA42365.1"/>
    </source>
</evidence>
<accession>A0A0D3MWJ7</accession>
<name>A0A0D3MWJ7_9CAUD</name>
<dbReference type="EMBL" id="KP027447">
    <property type="protein sequence ID" value="AJA42365.1"/>
    <property type="molecule type" value="Genomic_DNA"/>
</dbReference>